<gene>
    <name evidence="3" type="ORF">EZS28_031245</name>
</gene>
<evidence type="ECO:0000256" key="1">
    <source>
        <dbReference type="SAM" id="MobiDB-lite"/>
    </source>
</evidence>
<accession>A0A5J4US45</accession>
<keyword evidence="2" id="KW-0472">Membrane</keyword>
<feature type="non-terminal residue" evidence="3">
    <location>
        <position position="1"/>
    </location>
</feature>
<feature type="region of interest" description="Disordered" evidence="1">
    <location>
        <begin position="44"/>
        <end position="87"/>
    </location>
</feature>
<dbReference type="EMBL" id="SNRW01012922">
    <property type="protein sequence ID" value="KAA6373228.1"/>
    <property type="molecule type" value="Genomic_DNA"/>
</dbReference>
<evidence type="ECO:0000313" key="4">
    <source>
        <dbReference type="Proteomes" id="UP000324800"/>
    </source>
</evidence>
<feature type="compositionally biased region" description="Polar residues" evidence="1">
    <location>
        <begin position="607"/>
        <end position="625"/>
    </location>
</feature>
<dbReference type="AlphaFoldDB" id="A0A5J4US45"/>
<comment type="caution">
    <text evidence="3">The sequence shown here is derived from an EMBL/GenBank/DDBJ whole genome shotgun (WGS) entry which is preliminary data.</text>
</comment>
<keyword evidence="2" id="KW-1133">Transmembrane helix</keyword>
<name>A0A5J4US45_9EUKA</name>
<feature type="region of interest" description="Disordered" evidence="1">
    <location>
        <begin position="604"/>
        <end position="664"/>
    </location>
</feature>
<protein>
    <submittedName>
        <fullName evidence="3">Uncharacterized protein</fullName>
    </submittedName>
</protein>
<feature type="compositionally biased region" description="Basic and acidic residues" evidence="1">
    <location>
        <begin position="71"/>
        <end position="86"/>
    </location>
</feature>
<sequence>PDDGCICTETNYPYKCICPKEPESLIKIPTDRCPCIDNDLRDQCKPVEEDPKPSEEEPDIDDYPEFVGDETNTKKVENDDKEKDPETNAFKNKINDAINDQDDERTSLDILVVPNEIYEEKPIQISDGQQYIIEPDNINNEYPVLRCQESDERGQPTPIYEPLVGISGTGSMEIKAFVIQHFQQSTLQPLLYIKGDGSLLLNNVSLSGDQYEKQSTGEITTSSGSEKTTPYIHSAGKLVVLDNVVIEPSQFKGCNAILLNGFSGQVKNQFKAQDSQFQVLNNIKDSLSFLEAQYFNVVIKSSSFLGKDKNTVNANKVITNAVTKETCEWSSSSINIVDSTTFFDGVIFTNLGDGALRIGNKGLVTLKDSVSFYGNNPIDTNGNKKSIARNIICQGVPGGLAQLLANTSQFKEASGEVSKNKWILADKDYCLISGSLNNEKTLLFTPEIQSITAKGNKDKTGIDIELKGKSLFKCGKLFLLVSLKTQSAKNDEITSKEYPLEDVAQTWDDEETVSASILEDDLVKKGAKLSVSVRTETKDGSHQDADIIGGGKNTADVEGFGKGGLTTTVLIIIIVVVVVVVLVLVIVLIIVCVYCMHKRSKAENDESNYQAAGSSNAIESNNWDNAEQPKKKEHSSKHHHKHGKKSSKKHKKEKEMGIQKENKW</sequence>
<dbReference type="InterPro" id="IPR011050">
    <property type="entry name" value="Pectin_lyase_fold/virulence"/>
</dbReference>
<feature type="compositionally biased region" description="Acidic residues" evidence="1">
    <location>
        <begin position="56"/>
        <end position="68"/>
    </location>
</feature>
<organism evidence="3 4">
    <name type="scientific">Streblomastix strix</name>
    <dbReference type="NCBI Taxonomy" id="222440"/>
    <lineage>
        <taxon>Eukaryota</taxon>
        <taxon>Metamonada</taxon>
        <taxon>Preaxostyla</taxon>
        <taxon>Oxymonadida</taxon>
        <taxon>Streblomastigidae</taxon>
        <taxon>Streblomastix</taxon>
    </lineage>
</organism>
<proteinExistence type="predicted"/>
<feature type="compositionally biased region" description="Basic residues" evidence="1">
    <location>
        <begin position="631"/>
        <end position="652"/>
    </location>
</feature>
<evidence type="ECO:0000256" key="2">
    <source>
        <dbReference type="SAM" id="Phobius"/>
    </source>
</evidence>
<feature type="compositionally biased region" description="Basic and acidic residues" evidence="1">
    <location>
        <begin position="44"/>
        <end position="55"/>
    </location>
</feature>
<feature type="transmembrane region" description="Helical" evidence="2">
    <location>
        <begin position="569"/>
        <end position="594"/>
    </location>
</feature>
<keyword evidence="2" id="KW-0812">Transmembrane</keyword>
<reference evidence="3 4" key="1">
    <citation type="submission" date="2019-03" db="EMBL/GenBank/DDBJ databases">
        <title>Single cell metagenomics reveals metabolic interactions within the superorganism composed of flagellate Streblomastix strix and complex community of Bacteroidetes bacteria on its surface.</title>
        <authorList>
            <person name="Treitli S.C."/>
            <person name="Kolisko M."/>
            <person name="Husnik F."/>
            <person name="Keeling P."/>
            <person name="Hampl V."/>
        </authorList>
    </citation>
    <scope>NUCLEOTIDE SEQUENCE [LARGE SCALE GENOMIC DNA]</scope>
    <source>
        <strain evidence="3">ST1C</strain>
    </source>
</reference>
<dbReference type="SUPFAM" id="SSF51126">
    <property type="entry name" value="Pectin lyase-like"/>
    <property type="match status" value="1"/>
</dbReference>
<feature type="compositionally biased region" description="Basic and acidic residues" evidence="1">
    <location>
        <begin position="653"/>
        <end position="664"/>
    </location>
</feature>
<evidence type="ECO:0000313" key="3">
    <source>
        <dbReference type="EMBL" id="KAA6373228.1"/>
    </source>
</evidence>
<dbReference type="Proteomes" id="UP000324800">
    <property type="component" value="Unassembled WGS sequence"/>
</dbReference>